<gene>
    <name evidence="1" type="ORF">G9U52_00015</name>
</gene>
<comment type="caution">
    <text evidence="1">The sequence shown here is derived from an EMBL/GenBank/DDBJ whole genome shotgun (WGS) entry which is preliminary data.</text>
</comment>
<dbReference type="RefSeq" id="WP_166144329.1">
    <property type="nucleotide sequence ID" value="NZ_JAAOIW010000001.1"/>
</dbReference>
<proteinExistence type="predicted"/>
<reference evidence="1" key="1">
    <citation type="submission" date="2020-03" db="EMBL/GenBank/DDBJ databases">
        <title>Draft sequencing of Paenibacilllus sp. S3N08.</title>
        <authorList>
            <person name="Kim D.-U."/>
        </authorList>
    </citation>
    <scope>NUCLEOTIDE SEQUENCE</scope>
    <source>
        <strain evidence="1">S3N08</strain>
    </source>
</reference>
<dbReference type="InterPro" id="IPR052025">
    <property type="entry name" value="Xyloglucanase_GH74"/>
</dbReference>
<dbReference type="Gene3D" id="2.130.10.10">
    <property type="entry name" value="YVTN repeat-like/Quinoprotein amine dehydrogenase"/>
    <property type="match status" value="1"/>
</dbReference>
<evidence type="ECO:0000313" key="2">
    <source>
        <dbReference type="Proteomes" id="UP001165962"/>
    </source>
</evidence>
<name>A0ABX0J221_9BACL</name>
<sequence>MSKQIKLLVGTNKGVFVYTSSTDRVHWKLNGPYLSGWESYSVYGDSTNGDRLFVGTSHAAYGTTIRVSEDFGLTWTQIENGPKYSEASGFHLNRIWQITSGAPSEPNTLYAGVEEAGIFVSRDAGRAWTELNALTKHPTRPGWFPGAGGMCLHTILVHPENPKRIWVAISAVGVFRSDDGGESWNSCNTGLARVPTGQPYPEVGYCIHKMVLDPDNPDILYMQEHKGVFKSENGGDSWYPIEEGLSMQDGESPFGFPICISHTGDVFLIPLESSEQRTMKDGKMLVYRRNRDEAAWLPIGDVVPEEQRHVSVLRDAMDVDTLDPYGLYFGTTSGELYGSLDRGVNWQRLPGQLSRILSVKVWEVDVEDGISS</sequence>
<evidence type="ECO:0000313" key="1">
    <source>
        <dbReference type="EMBL" id="NHN28211.1"/>
    </source>
</evidence>
<protein>
    <submittedName>
        <fullName evidence="1">Exo-alpha-sialidase</fullName>
    </submittedName>
</protein>
<dbReference type="Proteomes" id="UP001165962">
    <property type="component" value="Unassembled WGS sequence"/>
</dbReference>
<dbReference type="InterPro" id="IPR015943">
    <property type="entry name" value="WD40/YVTN_repeat-like_dom_sf"/>
</dbReference>
<dbReference type="SUPFAM" id="SSF110296">
    <property type="entry name" value="Oligoxyloglucan reducing end-specific cellobiohydrolase"/>
    <property type="match status" value="1"/>
</dbReference>
<dbReference type="PANTHER" id="PTHR43739:SF5">
    <property type="entry name" value="EXO-ALPHA-SIALIDASE"/>
    <property type="match status" value="1"/>
</dbReference>
<dbReference type="EMBL" id="JAAOIW010000001">
    <property type="protein sequence ID" value="NHN28211.1"/>
    <property type="molecule type" value="Genomic_DNA"/>
</dbReference>
<organism evidence="1 2">
    <name type="scientific">Paenibacillus agricola</name>
    <dbReference type="NCBI Taxonomy" id="2716264"/>
    <lineage>
        <taxon>Bacteria</taxon>
        <taxon>Bacillati</taxon>
        <taxon>Bacillota</taxon>
        <taxon>Bacilli</taxon>
        <taxon>Bacillales</taxon>
        <taxon>Paenibacillaceae</taxon>
        <taxon>Paenibacillus</taxon>
    </lineage>
</organism>
<keyword evidence="2" id="KW-1185">Reference proteome</keyword>
<dbReference type="PANTHER" id="PTHR43739">
    <property type="entry name" value="XYLOGLUCANASE (EUROFUNG)"/>
    <property type="match status" value="1"/>
</dbReference>
<dbReference type="CDD" id="cd15482">
    <property type="entry name" value="Sialidase_non-viral"/>
    <property type="match status" value="1"/>
</dbReference>
<accession>A0ABX0J221</accession>